<dbReference type="EMBL" id="CP017080">
    <property type="protein sequence ID" value="AOH53367.1"/>
    <property type="molecule type" value="Genomic_DNA"/>
</dbReference>
<dbReference type="RefSeq" id="WP_064463911.1">
    <property type="nucleotide sequence ID" value="NZ_CP017080.1"/>
</dbReference>
<reference evidence="2 3" key="1">
    <citation type="submission" date="2016-08" db="EMBL/GenBank/DDBJ databases">
        <title>Complete genome sequence of Bacillus muralis G25-68, a strain with toxicity to nematodes.</title>
        <authorList>
            <person name="Zheng Z."/>
        </authorList>
    </citation>
    <scope>NUCLEOTIDE SEQUENCE [LARGE SCALE GENOMIC DNA]</scope>
    <source>
        <strain evidence="2 3">G25-68</strain>
    </source>
</reference>
<gene>
    <name evidence="2" type="ORF">ABE28_003305</name>
</gene>
<keyword evidence="1" id="KW-0732">Signal</keyword>
<feature type="chain" id="PRO_5008555533" evidence="1">
    <location>
        <begin position="32"/>
        <end position="213"/>
    </location>
</feature>
<dbReference type="KEGG" id="bmur:ABE28_003305"/>
<organism evidence="2 3">
    <name type="scientific">Peribacillus muralis</name>
    <dbReference type="NCBI Taxonomy" id="264697"/>
    <lineage>
        <taxon>Bacteria</taxon>
        <taxon>Bacillati</taxon>
        <taxon>Bacillota</taxon>
        <taxon>Bacilli</taxon>
        <taxon>Bacillales</taxon>
        <taxon>Bacillaceae</taxon>
        <taxon>Peribacillus</taxon>
    </lineage>
</organism>
<dbReference type="AlphaFoldDB" id="A0A1B3XJF9"/>
<name>A0A1B3XJF9_9BACI</name>
<feature type="signal peptide" evidence="1">
    <location>
        <begin position="1"/>
        <end position="31"/>
    </location>
</feature>
<accession>A0A1B3XJF9</accession>
<evidence type="ECO:0000313" key="3">
    <source>
        <dbReference type="Proteomes" id="UP000077926"/>
    </source>
</evidence>
<keyword evidence="3" id="KW-1185">Reference proteome</keyword>
<evidence type="ECO:0000313" key="2">
    <source>
        <dbReference type="EMBL" id="AOH53367.1"/>
    </source>
</evidence>
<sequence length="213" mass="23163">MKKTINLGVATMLALGAVGGTFGSLTTTAHASENSSNEITEVPNATEVEDTTTLISEIESYIHKDAQGFLYVDSDIPIDLYNEYKVDLLEEYFEEINEQVANGQVEVNDDLSIIDKSFTTFASKGYTSKKFWWGERATYTNAQTKKTVGQLEDAGIDIAFIGAAYLLLPPIAGGVGLTSAYCGKLAKSMKSKNKGKGVIVDMTWALAYKVKSR</sequence>
<dbReference type="Proteomes" id="UP000077926">
    <property type="component" value="Chromosome"/>
</dbReference>
<proteinExistence type="predicted"/>
<protein>
    <submittedName>
        <fullName evidence="2">Uncharacterized protein</fullName>
    </submittedName>
</protein>
<evidence type="ECO:0000256" key="1">
    <source>
        <dbReference type="SAM" id="SignalP"/>
    </source>
</evidence>
<dbReference type="OrthoDB" id="2881617at2"/>